<feature type="region of interest" description="Disordered" evidence="1">
    <location>
        <begin position="560"/>
        <end position="584"/>
    </location>
</feature>
<dbReference type="InterPro" id="IPR018702">
    <property type="entry name" value="DUF2207"/>
</dbReference>
<protein>
    <submittedName>
        <fullName evidence="5">DUF2207 domain-containing protein</fullName>
    </submittedName>
</protein>
<evidence type="ECO:0000256" key="2">
    <source>
        <dbReference type="SAM" id="Phobius"/>
    </source>
</evidence>
<name>A0ABW0ZD93_9ACTN</name>
<feature type="domain" description="Predicted membrane protein YciQ-like C-terminal" evidence="4">
    <location>
        <begin position="289"/>
        <end position="513"/>
    </location>
</feature>
<feature type="transmembrane region" description="Helical" evidence="2">
    <location>
        <begin position="432"/>
        <end position="450"/>
    </location>
</feature>
<proteinExistence type="predicted"/>
<keyword evidence="2" id="KW-0812">Transmembrane</keyword>
<feature type="domain" description="DUF2207" evidence="3">
    <location>
        <begin position="40"/>
        <end position="224"/>
    </location>
</feature>
<dbReference type="Pfam" id="PF20990">
    <property type="entry name" value="DUF2207_C"/>
    <property type="match status" value="1"/>
</dbReference>
<comment type="caution">
    <text evidence="5">The sequence shown here is derived from an EMBL/GenBank/DDBJ whole genome shotgun (WGS) entry which is preliminary data.</text>
</comment>
<evidence type="ECO:0000259" key="4">
    <source>
        <dbReference type="Pfam" id="PF20990"/>
    </source>
</evidence>
<dbReference type="EMBL" id="JBHSNS010000001">
    <property type="protein sequence ID" value="MFC5727516.1"/>
    <property type="molecule type" value="Genomic_DNA"/>
</dbReference>
<reference evidence="6" key="1">
    <citation type="journal article" date="2019" name="Int. J. Syst. Evol. Microbiol.">
        <title>The Global Catalogue of Microorganisms (GCM) 10K type strain sequencing project: providing services to taxonomists for standard genome sequencing and annotation.</title>
        <authorList>
            <consortium name="The Broad Institute Genomics Platform"/>
            <consortium name="The Broad Institute Genome Sequencing Center for Infectious Disease"/>
            <person name="Wu L."/>
            <person name="Ma J."/>
        </authorList>
    </citation>
    <scope>NUCLEOTIDE SEQUENCE [LARGE SCALE GENOMIC DNA]</scope>
    <source>
        <strain evidence="6">YIM 94188</strain>
    </source>
</reference>
<gene>
    <name evidence="5" type="ORF">ACFPQB_01210</name>
</gene>
<sequence length="584" mass="61805">MKRLLASLGAFVVLAGILFVPALLWDVDLSAGDAVNEPTRITSYDAEFTVSDAGDLSVVETLSVAFPTGDRHGIFRFFDRVDEAVPEARRIPEDVEITMDGGEVPVDHTVEDGVYDVYRIGDADRTLNPGIHVFQIRYRVPTVLAPGGPDVDTPSQFYWQLVPEGWEQDIDSADLTVHLPEAAEDVQCVIGTEAMGTSPCQVEGEGTTTLTVTATGLDDHTPVTLIAGQAVDPVEPAVTRPWPPRLDQVTGPSRVVLGILALLGLGAGGLGLFLAWRSVEHSPGFPLQYAPPEGIGPAQAAYILNEKTDRTAFVATLMHAAERGAVRLDRGPDSWTITDARGPEGWDGVDEVTFGVADLLPEPGGSFVAGRKDVEAGRRLKKELASFASETKSWARREGLLVPAGAGILGAPLVLGAAIVVVLVAWFNPFDLTLVGLPFAAFAAGAVPLLQTGAATKRTATGRDLWARVGGFRRVLATPSSQARFDFSGREELYTTYIPWAVAFDCADEWTEKYRFETGSEPPAPVYFAGYGGYGSHVDSMVQDFESTVGSAISSYQATQRSSSSSGGGFSGGGGGGGGGGGSW</sequence>
<keyword evidence="2" id="KW-1133">Transmembrane helix</keyword>
<evidence type="ECO:0000259" key="3">
    <source>
        <dbReference type="Pfam" id="PF09972"/>
    </source>
</evidence>
<keyword evidence="6" id="KW-1185">Reference proteome</keyword>
<feature type="transmembrane region" description="Helical" evidence="2">
    <location>
        <begin position="400"/>
        <end position="426"/>
    </location>
</feature>
<evidence type="ECO:0000313" key="5">
    <source>
        <dbReference type="EMBL" id="MFC5727516.1"/>
    </source>
</evidence>
<feature type="compositionally biased region" description="Gly residues" evidence="1">
    <location>
        <begin position="566"/>
        <end position="584"/>
    </location>
</feature>
<organism evidence="5 6">
    <name type="scientific">Nocardioides vastitatis</name>
    <dbReference type="NCBI Taxonomy" id="2568655"/>
    <lineage>
        <taxon>Bacteria</taxon>
        <taxon>Bacillati</taxon>
        <taxon>Actinomycetota</taxon>
        <taxon>Actinomycetes</taxon>
        <taxon>Propionibacteriales</taxon>
        <taxon>Nocardioidaceae</taxon>
        <taxon>Nocardioides</taxon>
    </lineage>
</organism>
<keyword evidence="2" id="KW-0472">Membrane</keyword>
<feature type="transmembrane region" description="Helical" evidence="2">
    <location>
        <begin position="255"/>
        <end position="276"/>
    </location>
</feature>
<dbReference type="Proteomes" id="UP001596072">
    <property type="component" value="Unassembled WGS sequence"/>
</dbReference>
<dbReference type="Pfam" id="PF09972">
    <property type="entry name" value="DUF2207"/>
    <property type="match status" value="1"/>
</dbReference>
<accession>A0ABW0ZD93</accession>
<evidence type="ECO:0000313" key="6">
    <source>
        <dbReference type="Proteomes" id="UP001596072"/>
    </source>
</evidence>
<evidence type="ECO:0000256" key="1">
    <source>
        <dbReference type="SAM" id="MobiDB-lite"/>
    </source>
</evidence>
<dbReference type="RefSeq" id="WP_136436187.1">
    <property type="nucleotide sequence ID" value="NZ_JBHSNS010000001.1"/>
</dbReference>
<dbReference type="InterPro" id="IPR048389">
    <property type="entry name" value="YciQ-like_C"/>
</dbReference>